<proteinExistence type="inferred from homology"/>
<protein>
    <recommendedName>
        <fullName evidence="5 11">Ribonuclease H</fullName>
        <shortName evidence="11">RNase H</shortName>
        <ecNumber evidence="5 11">3.1.26.4</ecNumber>
    </recommendedName>
</protein>
<dbReference type="SUPFAM" id="SSF53098">
    <property type="entry name" value="Ribonuclease H-like"/>
    <property type="match status" value="1"/>
</dbReference>
<dbReference type="FunFam" id="3.30.420.10:FF:000089">
    <property type="entry name" value="Ribonuclease H"/>
    <property type="match status" value="1"/>
</dbReference>
<dbReference type="PANTHER" id="PTHR10642">
    <property type="entry name" value="RIBONUCLEASE H1"/>
    <property type="match status" value="1"/>
</dbReference>
<evidence type="ECO:0000313" key="15">
    <source>
        <dbReference type="Proteomes" id="UP000033769"/>
    </source>
</evidence>
<evidence type="ECO:0000256" key="7">
    <source>
        <dbReference type="ARBA" id="ARBA00022723"/>
    </source>
</evidence>
<dbReference type="InterPro" id="IPR050092">
    <property type="entry name" value="RNase_H"/>
</dbReference>
<gene>
    <name evidence="11 14" type="primary">rnhA</name>
    <name evidence="14" type="ORF">GILLIAM_00772</name>
    <name evidence="13" type="ORF">OTSGILL_1041</name>
</gene>
<dbReference type="InterPro" id="IPR036397">
    <property type="entry name" value="RNaseH_sf"/>
</dbReference>
<dbReference type="InterPro" id="IPR022892">
    <property type="entry name" value="RNaseHI"/>
</dbReference>
<reference evidence="13 15" key="1">
    <citation type="submission" date="2015-02" db="EMBL/GenBank/DDBJ databases">
        <title>Genome Sequencing of Rickettsiales.</title>
        <authorList>
            <person name="Daugherty S.C."/>
            <person name="Su Q."/>
            <person name="Abolude K."/>
            <person name="Beier-Sexton M."/>
            <person name="Carlyon J.A."/>
            <person name="Carter R."/>
            <person name="Day N.P."/>
            <person name="Dumler S.J."/>
            <person name="Dyachenko V."/>
            <person name="Godinez A."/>
            <person name="Kurtti T.J."/>
            <person name="Lichay M."/>
            <person name="Mullins K.E."/>
            <person name="Ott S."/>
            <person name="Pappas-Brown V."/>
            <person name="Paris D.H."/>
            <person name="Patel P."/>
            <person name="Richards A.L."/>
            <person name="Sadzewicz L."/>
            <person name="Sears K."/>
            <person name="Seidman D."/>
            <person name="Sengamalay N."/>
            <person name="Stenos J."/>
            <person name="Tallon L.J."/>
            <person name="Vincent G."/>
            <person name="Fraser C.M."/>
            <person name="Munderloh U."/>
            <person name="Dunning-Hotopp J.C."/>
        </authorList>
    </citation>
    <scope>NUCLEOTIDE SEQUENCE [LARGE SCALE GENOMIC DNA]</scope>
    <source>
        <strain evidence="13 15">Gilliam</strain>
    </source>
</reference>
<dbReference type="GO" id="GO:0043137">
    <property type="term" value="P:DNA replication, removal of RNA primer"/>
    <property type="evidence" value="ECO:0007669"/>
    <property type="project" value="TreeGrafter"/>
</dbReference>
<organism evidence="13 15">
    <name type="scientific">Orientia tsutsugamushi str. Gilliam</name>
    <dbReference type="NCBI Taxonomy" id="1359184"/>
    <lineage>
        <taxon>Bacteria</taxon>
        <taxon>Pseudomonadati</taxon>
        <taxon>Pseudomonadota</taxon>
        <taxon>Alphaproteobacteria</taxon>
        <taxon>Rickettsiales</taxon>
        <taxon>Rickettsiaceae</taxon>
        <taxon>Rickettsieae</taxon>
        <taxon>Orientia</taxon>
    </lineage>
</organism>
<comment type="subunit">
    <text evidence="4 11">Monomer.</text>
</comment>
<evidence type="ECO:0000256" key="4">
    <source>
        <dbReference type="ARBA" id="ARBA00011245"/>
    </source>
</evidence>
<feature type="binding site" evidence="11">
    <location>
        <position position="19"/>
    </location>
    <ligand>
        <name>Mg(2+)</name>
        <dbReference type="ChEBI" id="CHEBI:18420"/>
        <label>2</label>
    </ligand>
</feature>
<feature type="binding site" evidence="11">
    <location>
        <position position="79"/>
    </location>
    <ligand>
        <name>Mg(2+)</name>
        <dbReference type="ChEBI" id="CHEBI:18420"/>
        <label>1</label>
    </ligand>
</feature>
<evidence type="ECO:0000256" key="8">
    <source>
        <dbReference type="ARBA" id="ARBA00022759"/>
    </source>
</evidence>
<reference evidence="16" key="3">
    <citation type="submission" date="2018-03" db="EMBL/GenBank/DDBJ databases">
        <authorList>
            <person name="Batty M. E."/>
            <person name="Batty M E."/>
        </authorList>
    </citation>
    <scope>NUCLEOTIDE SEQUENCE [LARGE SCALE GENOMIC DNA]</scope>
    <source>
        <strain evidence="16">Gilliam</strain>
    </source>
</reference>
<dbReference type="EMBL" id="LANO01000013">
    <property type="protein sequence ID" value="KJV53026.1"/>
    <property type="molecule type" value="Genomic_DNA"/>
</dbReference>
<evidence type="ECO:0000313" key="14">
    <source>
        <dbReference type="EMBL" id="SPR04716.1"/>
    </source>
</evidence>
<evidence type="ECO:0000256" key="6">
    <source>
        <dbReference type="ARBA" id="ARBA00022722"/>
    </source>
</evidence>
<dbReference type="Proteomes" id="UP000033769">
    <property type="component" value="Unassembled WGS sequence"/>
</dbReference>
<dbReference type="GO" id="GO:0005737">
    <property type="term" value="C:cytoplasm"/>
    <property type="evidence" value="ECO:0007669"/>
    <property type="project" value="UniProtKB-SubCell"/>
</dbReference>
<keyword evidence="8 11" id="KW-0255">Endonuclease</keyword>
<evidence type="ECO:0000256" key="9">
    <source>
        <dbReference type="ARBA" id="ARBA00022801"/>
    </source>
</evidence>
<dbReference type="GO" id="GO:0000287">
    <property type="term" value="F:magnesium ion binding"/>
    <property type="evidence" value="ECO:0007669"/>
    <property type="project" value="UniProtKB-UniRule"/>
</dbReference>
<evidence type="ECO:0000256" key="10">
    <source>
        <dbReference type="ARBA" id="ARBA00022842"/>
    </source>
</evidence>
<feature type="binding site" evidence="11">
    <location>
        <position position="143"/>
    </location>
    <ligand>
        <name>Mg(2+)</name>
        <dbReference type="ChEBI" id="CHEBI:18420"/>
        <label>2</label>
    </ligand>
</feature>
<dbReference type="PROSITE" id="PS50879">
    <property type="entry name" value="RNASE_H_1"/>
    <property type="match status" value="1"/>
</dbReference>
<comment type="function">
    <text evidence="2 11">Endonuclease that specifically degrades the RNA of RNA-DNA hybrids.</text>
</comment>
<evidence type="ECO:0000313" key="16">
    <source>
        <dbReference type="Proteomes" id="UP000244959"/>
    </source>
</evidence>
<evidence type="ECO:0000256" key="5">
    <source>
        <dbReference type="ARBA" id="ARBA00012180"/>
    </source>
</evidence>
<dbReference type="EMBL" id="LS398551">
    <property type="protein sequence ID" value="SPR04716.1"/>
    <property type="molecule type" value="Genomic_DNA"/>
</dbReference>
<evidence type="ECO:0000256" key="1">
    <source>
        <dbReference type="ARBA" id="ARBA00000077"/>
    </source>
</evidence>
<keyword evidence="6 11" id="KW-0540">Nuclease</keyword>
<dbReference type="NCBIfam" id="NF001236">
    <property type="entry name" value="PRK00203.1"/>
    <property type="match status" value="1"/>
</dbReference>
<keyword evidence="16" id="KW-1185">Reference proteome</keyword>
<feature type="binding site" evidence="11">
    <location>
        <position position="19"/>
    </location>
    <ligand>
        <name>Mg(2+)</name>
        <dbReference type="ChEBI" id="CHEBI:18420"/>
        <label>1</label>
    </ligand>
</feature>
<dbReference type="AlphaFoldDB" id="A0A0F3MBJ3"/>
<sequence>MISYACSATNNIPVKIYTDGACSGNPGPGGWGVYLSYKNHERKVYGSNINTTNNRMELIATIEALRLLKHSCKVELYTDSQYVQMGITKWIKKWIQNNWETSNKQLVCNVDLWQSLYTLIQKHQVSWHWVRGHSGNIGNEIADKLATNGKIEAMKIVKNNENTKKFLD</sequence>
<dbReference type="RefSeq" id="WP_082304048.1">
    <property type="nucleotide sequence ID" value="NZ_LS398551.1"/>
</dbReference>
<evidence type="ECO:0000259" key="12">
    <source>
        <dbReference type="PROSITE" id="PS50879"/>
    </source>
</evidence>
<feature type="binding site" evidence="11">
    <location>
        <position position="57"/>
    </location>
    <ligand>
        <name>Mg(2+)</name>
        <dbReference type="ChEBI" id="CHEBI:18420"/>
        <label>1</label>
    </ligand>
</feature>
<comment type="subcellular location">
    <subcellularLocation>
        <location evidence="11">Cytoplasm</location>
    </subcellularLocation>
</comment>
<evidence type="ECO:0000256" key="11">
    <source>
        <dbReference type="HAMAP-Rule" id="MF_00042"/>
    </source>
</evidence>
<keyword evidence="9 11" id="KW-0378">Hydrolase</keyword>
<dbReference type="Pfam" id="PF00075">
    <property type="entry name" value="RNase_H"/>
    <property type="match status" value="1"/>
</dbReference>
<feature type="domain" description="RNase H type-1" evidence="12">
    <location>
        <begin position="10"/>
        <end position="151"/>
    </location>
</feature>
<comment type="similarity">
    <text evidence="3 11">Belongs to the RNase H family.</text>
</comment>
<reference evidence="14" key="2">
    <citation type="submission" date="2018-03" db="EMBL/GenBank/DDBJ databases">
        <authorList>
            <person name="Keele B.F."/>
        </authorList>
    </citation>
    <scope>NUCLEOTIDE SEQUENCE [LARGE SCALE GENOMIC DNA]</scope>
    <source>
        <strain evidence="14">Gilliam</strain>
    </source>
</reference>
<evidence type="ECO:0000256" key="3">
    <source>
        <dbReference type="ARBA" id="ARBA00005300"/>
    </source>
</evidence>
<dbReference type="GO" id="GO:0004523">
    <property type="term" value="F:RNA-DNA hybrid ribonuclease activity"/>
    <property type="evidence" value="ECO:0007669"/>
    <property type="project" value="UniProtKB-UniRule"/>
</dbReference>
<dbReference type="HAMAP" id="MF_00042">
    <property type="entry name" value="RNase_H"/>
    <property type="match status" value="1"/>
</dbReference>
<comment type="catalytic activity">
    <reaction evidence="1 11">
        <text>Endonucleolytic cleavage to 5'-phosphomonoester.</text>
        <dbReference type="EC" id="3.1.26.4"/>
    </reaction>
</comment>
<dbReference type="GO" id="GO:0003676">
    <property type="term" value="F:nucleic acid binding"/>
    <property type="evidence" value="ECO:0007669"/>
    <property type="project" value="InterPro"/>
</dbReference>
<comment type="cofactor">
    <cofactor evidence="11">
        <name>Mg(2+)</name>
        <dbReference type="ChEBI" id="CHEBI:18420"/>
    </cofactor>
    <text evidence="11">Binds 1 Mg(2+) ion per subunit. May bind a second metal ion at a regulatory site, or after substrate binding.</text>
</comment>
<dbReference type="Gene3D" id="3.30.420.10">
    <property type="entry name" value="Ribonuclease H-like superfamily/Ribonuclease H"/>
    <property type="match status" value="1"/>
</dbReference>
<keyword evidence="7 11" id="KW-0479">Metal-binding</keyword>
<dbReference type="PATRIC" id="fig|1359184.3.peg.296"/>
<dbReference type="InterPro" id="IPR012337">
    <property type="entry name" value="RNaseH-like_sf"/>
</dbReference>
<dbReference type="InterPro" id="IPR002156">
    <property type="entry name" value="RNaseH_domain"/>
</dbReference>
<dbReference type="Proteomes" id="UP000244959">
    <property type="component" value="Chromosome I"/>
</dbReference>
<dbReference type="PANTHER" id="PTHR10642:SF26">
    <property type="entry name" value="RIBONUCLEASE H1"/>
    <property type="match status" value="1"/>
</dbReference>
<keyword evidence="11" id="KW-0963">Cytoplasm</keyword>
<accession>A0A0F3MBJ3</accession>
<evidence type="ECO:0000256" key="2">
    <source>
        <dbReference type="ARBA" id="ARBA00004065"/>
    </source>
</evidence>
<name>A0A0F3MBJ3_ORITS</name>
<keyword evidence="10 11" id="KW-0460">Magnesium</keyword>
<evidence type="ECO:0000313" key="13">
    <source>
        <dbReference type="EMBL" id="KJV53026.1"/>
    </source>
</evidence>
<dbReference type="CDD" id="cd09278">
    <property type="entry name" value="RNase_HI_prokaryote_like"/>
    <property type="match status" value="1"/>
</dbReference>
<dbReference type="EC" id="3.1.26.4" evidence="5 11"/>